<organism evidence="1 2">
    <name type="scientific">Sporosarcina gallistercoris</name>
    <dbReference type="NCBI Taxonomy" id="2762245"/>
    <lineage>
        <taxon>Bacteria</taxon>
        <taxon>Bacillati</taxon>
        <taxon>Bacillota</taxon>
        <taxon>Bacilli</taxon>
        <taxon>Bacillales</taxon>
        <taxon>Caryophanaceae</taxon>
        <taxon>Sporosarcina</taxon>
    </lineage>
</organism>
<proteinExistence type="predicted"/>
<accession>A0ABR8PF77</accession>
<dbReference type="EMBL" id="JACSQY010000001">
    <property type="protein sequence ID" value="MBD7906824.1"/>
    <property type="molecule type" value="Genomic_DNA"/>
</dbReference>
<name>A0ABR8PF77_9BACL</name>
<reference evidence="1 2" key="1">
    <citation type="submission" date="2020-08" db="EMBL/GenBank/DDBJ databases">
        <title>A Genomic Blueprint of the Chicken Gut Microbiome.</title>
        <authorList>
            <person name="Gilroy R."/>
            <person name="Ravi A."/>
            <person name="Getino M."/>
            <person name="Pursley I."/>
            <person name="Horton D.L."/>
            <person name="Alikhan N.-F."/>
            <person name="Baker D."/>
            <person name="Gharbi K."/>
            <person name="Hall N."/>
            <person name="Watson M."/>
            <person name="Adriaenssens E.M."/>
            <person name="Foster-Nyarko E."/>
            <person name="Jarju S."/>
            <person name="Secka A."/>
            <person name="Antonio M."/>
            <person name="Oren A."/>
            <person name="Chaudhuri R."/>
            <person name="La Ragione R.M."/>
            <person name="Hildebrand F."/>
            <person name="Pallen M.J."/>
        </authorList>
    </citation>
    <scope>NUCLEOTIDE SEQUENCE [LARGE SCALE GENOMIC DNA]</scope>
    <source>
        <strain evidence="1 2">Sa3CUA8</strain>
    </source>
</reference>
<sequence length="119" mass="13023">MSLPITLMIIGIAALIVSIFVGSKQTNANEIEQVSISLHQETSHLKQRLKALEEELMLEPAPMNQSIRATETAKPVHSIIVSQITALHGQGYSVEEISTRSSLPTDQVRSVLRSKGVHI</sequence>
<dbReference type="Proteomes" id="UP000659496">
    <property type="component" value="Unassembled WGS sequence"/>
</dbReference>
<evidence type="ECO:0008006" key="3">
    <source>
        <dbReference type="Google" id="ProtNLM"/>
    </source>
</evidence>
<evidence type="ECO:0000313" key="1">
    <source>
        <dbReference type="EMBL" id="MBD7906824.1"/>
    </source>
</evidence>
<protein>
    <recommendedName>
        <fullName evidence="3">DUF2802 domain-containing protein</fullName>
    </recommendedName>
</protein>
<comment type="caution">
    <text evidence="1">The sequence shown here is derived from an EMBL/GenBank/DDBJ whole genome shotgun (WGS) entry which is preliminary data.</text>
</comment>
<evidence type="ECO:0000313" key="2">
    <source>
        <dbReference type="Proteomes" id="UP000659496"/>
    </source>
</evidence>
<dbReference type="RefSeq" id="WP_191687987.1">
    <property type="nucleotide sequence ID" value="NZ_JACSQY010000001.1"/>
</dbReference>
<gene>
    <name evidence="1" type="ORF">H9659_00585</name>
</gene>
<keyword evidence="2" id="KW-1185">Reference proteome</keyword>